<organism evidence="3 4">
    <name type="scientific">Nonomuraea dietziae</name>
    <dbReference type="NCBI Taxonomy" id="65515"/>
    <lineage>
        <taxon>Bacteria</taxon>
        <taxon>Bacillati</taxon>
        <taxon>Actinomycetota</taxon>
        <taxon>Actinomycetes</taxon>
        <taxon>Streptosporangiales</taxon>
        <taxon>Streptosporangiaceae</taxon>
        <taxon>Nonomuraea</taxon>
    </lineage>
</organism>
<sequence>MYVATSGCAWRQLPLPVFGASWQTVNRRFTEWSAARVLAMLYRILLDEHPAHQQIQKTKQHGSRVLAPDDLMA</sequence>
<dbReference type="AlphaFoldDB" id="A0A7W5V6S7"/>
<evidence type="ECO:0000259" key="2">
    <source>
        <dbReference type="Pfam" id="PF13340"/>
    </source>
</evidence>
<dbReference type="Pfam" id="PF13340">
    <property type="entry name" value="DUF4096"/>
    <property type="match status" value="1"/>
</dbReference>
<keyword evidence="4" id="KW-1185">Reference proteome</keyword>
<evidence type="ECO:0000256" key="1">
    <source>
        <dbReference type="SAM" id="MobiDB-lite"/>
    </source>
</evidence>
<dbReference type="InterPro" id="IPR025161">
    <property type="entry name" value="IS402-like_dom"/>
</dbReference>
<reference evidence="3 4" key="1">
    <citation type="submission" date="2020-08" db="EMBL/GenBank/DDBJ databases">
        <title>Sequencing the genomes of 1000 actinobacteria strains.</title>
        <authorList>
            <person name="Klenk H.-P."/>
        </authorList>
    </citation>
    <scope>NUCLEOTIDE SEQUENCE [LARGE SCALE GENOMIC DNA]</scope>
    <source>
        <strain evidence="3 4">DSM 44320</strain>
    </source>
</reference>
<proteinExistence type="predicted"/>
<feature type="region of interest" description="Disordered" evidence="1">
    <location>
        <begin position="52"/>
        <end position="73"/>
    </location>
</feature>
<gene>
    <name evidence="3" type="ORF">FHR33_007501</name>
</gene>
<dbReference type="Proteomes" id="UP000579945">
    <property type="component" value="Unassembled WGS sequence"/>
</dbReference>
<name>A0A7W5V6S7_9ACTN</name>
<protein>
    <submittedName>
        <fullName evidence="3">Transposase</fullName>
    </submittedName>
</protein>
<evidence type="ECO:0000313" key="3">
    <source>
        <dbReference type="EMBL" id="MBB3731641.1"/>
    </source>
</evidence>
<evidence type="ECO:0000313" key="4">
    <source>
        <dbReference type="Proteomes" id="UP000579945"/>
    </source>
</evidence>
<comment type="caution">
    <text evidence="3">The sequence shown here is derived from an EMBL/GenBank/DDBJ whole genome shotgun (WGS) entry which is preliminary data.</text>
</comment>
<feature type="domain" description="Insertion element IS402-like" evidence="2">
    <location>
        <begin position="1"/>
        <end position="40"/>
    </location>
</feature>
<dbReference type="EMBL" id="JACIBV010000001">
    <property type="protein sequence ID" value="MBB3731641.1"/>
    <property type="molecule type" value="Genomic_DNA"/>
</dbReference>
<accession>A0A7W5V6S7</accession>